<dbReference type="GO" id="GO:0015861">
    <property type="term" value="P:cytidine transport"/>
    <property type="evidence" value="ECO:0007669"/>
    <property type="project" value="TreeGrafter"/>
</dbReference>
<organism evidence="2 3">
    <name type="scientific">Physeter macrocephalus</name>
    <name type="common">Sperm whale</name>
    <name type="synonym">Physeter catodon</name>
    <dbReference type="NCBI Taxonomy" id="9755"/>
    <lineage>
        <taxon>Eukaryota</taxon>
        <taxon>Metazoa</taxon>
        <taxon>Chordata</taxon>
        <taxon>Craniata</taxon>
        <taxon>Vertebrata</taxon>
        <taxon>Euteleostomi</taxon>
        <taxon>Mammalia</taxon>
        <taxon>Eutheria</taxon>
        <taxon>Laurasiatheria</taxon>
        <taxon>Artiodactyla</taxon>
        <taxon>Whippomorpha</taxon>
        <taxon>Cetacea</taxon>
        <taxon>Odontoceti</taxon>
        <taxon>Physeteridae</taxon>
        <taxon>Physeter</taxon>
    </lineage>
</organism>
<dbReference type="AlphaFoldDB" id="A0A9W2WH42"/>
<name>A0A9W2WH42_PHYMC</name>
<keyword evidence="2" id="KW-1185">Reference proteome</keyword>
<dbReference type="PANTHER" id="PTHR10590">
    <property type="entry name" value="SODIUM/NUCLEOSIDE COTRANSPORTER"/>
    <property type="match status" value="1"/>
</dbReference>
<proteinExistence type="predicted"/>
<dbReference type="GO" id="GO:0015862">
    <property type="term" value="P:uridine transmembrane transport"/>
    <property type="evidence" value="ECO:0007669"/>
    <property type="project" value="TreeGrafter"/>
</dbReference>
<protein>
    <submittedName>
        <fullName evidence="3">Sodium/nucleoside cotransporter 1-like</fullName>
    </submittedName>
</protein>
<evidence type="ECO:0000313" key="3">
    <source>
        <dbReference type="RefSeq" id="XP_054938433.1"/>
    </source>
</evidence>
<dbReference type="KEGG" id="pcad:129391825"/>
<dbReference type="Proteomes" id="UP000248484">
    <property type="component" value="Unplaced"/>
</dbReference>
<dbReference type="GO" id="GO:0015389">
    <property type="term" value="F:pyrimidine- and adenosine-specific:sodium symporter activity"/>
    <property type="evidence" value="ECO:0007669"/>
    <property type="project" value="TreeGrafter"/>
</dbReference>
<dbReference type="GeneID" id="129391825"/>
<sequence>MNKASTAPQQKGNFSQIMLRVLCTGACVPLVNACMAGILYMPRGAEVDCVSLLNTTLSSSSFEVYQCCRQAFQR</sequence>
<reference evidence="3" key="1">
    <citation type="submission" date="2025-08" db="UniProtKB">
        <authorList>
            <consortium name="RefSeq"/>
        </authorList>
    </citation>
    <scope>IDENTIFICATION</scope>
    <source>
        <tissue evidence="3">Muscle</tissue>
    </source>
</reference>
<evidence type="ECO:0000313" key="2">
    <source>
        <dbReference type="Proteomes" id="UP000248484"/>
    </source>
</evidence>
<dbReference type="RefSeq" id="XP_054938433.1">
    <property type="nucleotide sequence ID" value="XM_055082458.1"/>
</dbReference>
<dbReference type="PANTHER" id="PTHR10590:SF16">
    <property type="entry name" value="SODIUM_NUCLEOSIDE COTRANSPORTER 1"/>
    <property type="match status" value="1"/>
</dbReference>
<keyword evidence="1" id="KW-0812">Transmembrane</keyword>
<evidence type="ECO:0000256" key="1">
    <source>
        <dbReference type="SAM" id="Phobius"/>
    </source>
</evidence>
<dbReference type="InterPro" id="IPR008276">
    <property type="entry name" value="C_nuclsd_transpt"/>
</dbReference>
<feature type="transmembrane region" description="Helical" evidence="1">
    <location>
        <begin position="21"/>
        <end position="41"/>
    </location>
</feature>
<keyword evidence="1" id="KW-1133">Transmembrane helix</keyword>
<gene>
    <name evidence="3" type="primary">LOC129391825</name>
</gene>
<dbReference type="GO" id="GO:0005886">
    <property type="term" value="C:plasma membrane"/>
    <property type="evidence" value="ECO:0007669"/>
    <property type="project" value="TreeGrafter"/>
</dbReference>
<accession>A0A9W2WH42</accession>
<keyword evidence="1" id="KW-0472">Membrane</keyword>